<organism evidence="2 3">
    <name type="scientific">Thermoanaerobacter italicus (strain DSM 9252 / Ab9)</name>
    <dbReference type="NCBI Taxonomy" id="580331"/>
    <lineage>
        <taxon>Bacteria</taxon>
        <taxon>Bacillati</taxon>
        <taxon>Bacillota</taxon>
        <taxon>Clostridia</taxon>
        <taxon>Thermoanaerobacterales</taxon>
        <taxon>Thermoanaerobacteraceae</taxon>
        <taxon>Thermoanaerobacter</taxon>
    </lineage>
</organism>
<dbReference type="Gene3D" id="1.25.40.10">
    <property type="entry name" value="Tetratricopeptide repeat domain"/>
    <property type="match status" value="1"/>
</dbReference>
<sequence>MFFKKNKMKETSSTLKRENTGKLDKNELIEEAKNLTNTIDSVSGEERSKVLNRIGSLYFEADKIDDAIKYYEISISESKSLGKAYTELLKLYNIKRKEAINKKDDESLKHYMDKIDSLLQLSKDVIRGRS</sequence>
<feature type="repeat" description="TPR" evidence="1">
    <location>
        <begin position="48"/>
        <end position="81"/>
    </location>
</feature>
<dbReference type="Proteomes" id="UP000001552">
    <property type="component" value="Chromosome"/>
</dbReference>
<evidence type="ECO:0000313" key="2">
    <source>
        <dbReference type="EMBL" id="ADD01587.1"/>
    </source>
</evidence>
<protein>
    <submittedName>
        <fullName evidence="2">Uncharacterized protein</fullName>
    </submittedName>
</protein>
<dbReference type="InterPro" id="IPR011990">
    <property type="entry name" value="TPR-like_helical_dom_sf"/>
</dbReference>
<dbReference type="InterPro" id="IPR019734">
    <property type="entry name" value="TPR_rpt"/>
</dbReference>
<dbReference type="PROSITE" id="PS50005">
    <property type="entry name" value="TPR"/>
    <property type="match status" value="1"/>
</dbReference>
<proteinExistence type="predicted"/>
<dbReference type="EMBL" id="CP001936">
    <property type="protein sequence ID" value="ADD01587.1"/>
    <property type="molecule type" value="Genomic_DNA"/>
</dbReference>
<name>D3T656_THEIA</name>
<dbReference type="AlphaFoldDB" id="D3T656"/>
<evidence type="ECO:0000256" key="1">
    <source>
        <dbReference type="PROSITE-ProRule" id="PRU00339"/>
    </source>
</evidence>
<dbReference type="SUPFAM" id="SSF48452">
    <property type="entry name" value="TPR-like"/>
    <property type="match status" value="1"/>
</dbReference>
<reference evidence="2" key="1">
    <citation type="submission" date="2010-02" db="EMBL/GenBank/DDBJ databases">
        <title>Complete sequence of Thermoanaerobacter italicus Ab9.</title>
        <authorList>
            <consortium name="US DOE Joint Genome Institute"/>
            <person name="Lucas S."/>
            <person name="Copeland A."/>
            <person name="Lapidus A."/>
            <person name="Cheng J.-F."/>
            <person name="Bruce D."/>
            <person name="Goodwin L."/>
            <person name="Pitluck S."/>
            <person name="Chertkov O."/>
            <person name="Detter J.C."/>
            <person name="Han C."/>
            <person name="Tapia R."/>
            <person name="Land M."/>
            <person name="Hauser L."/>
            <person name="Kyrpides N."/>
            <person name="Mikhailova N."/>
            <person name="Hemme C.L."/>
            <person name="Woyke T."/>
        </authorList>
    </citation>
    <scope>NUCLEOTIDE SEQUENCE [LARGE SCALE GENOMIC DNA]</scope>
    <source>
        <strain evidence="2">Ab9</strain>
    </source>
</reference>
<dbReference type="HOGENOM" id="CLU_151826_0_0_9"/>
<gene>
    <name evidence="2" type="ordered locus">Thit_0264</name>
</gene>
<evidence type="ECO:0000313" key="3">
    <source>
        <dbReference type="Proteomes" id="UP000001552"/>
    </source>
</evidence>
<dbReference type="KEGG" id="tit:Thit_0264"/>
<dbReference type="eggNOG" id="ENOG5032UPI">
    <property type="taxonomic scope" value="Bacteria"/>
</dbReference>
<keyword evidence="3" id="KW-1185">Reference proteome</keyword>
<keyword evidence="1" id="KW-0802">TPR repeat</keyword>
<accession>D3T656</accession>